<organism evidence="2 3">
    <name type="scientific">Cystobacter fuscus</name>
    <dbReference type="NCBI Taxonomy" id="43"/>
    <lineage>
        <taxon>Bacteria</taxon>
        <taxon>Pseudomonadati</taxon>
        <taxon>Myxococcota</taxon>
        <taxon>Myxococcia</taxon>
        <taxon>Myxococcales</taxon>
        <taxon>Cystobacterineae</taxon>
        <taxon>Archangiaceae</taxon>
        <taxon>Cystobacter</taxon>
    </lineage>
</organism>
<dbReference type="AlphaFoldDB" id="A0A250J5J4"/>
<evidence type="ECO:0000313" key="3">
    <source>
        <dbReference type="Proteomes" id="UP000217257"/>
    </source>
</evidence>
<sequence>MIGWEAVHTIFVMIKCELGQTYKTAAMIADQVDEAAEVYSTSGGYDLLAKFHLDKAQDIGRFVTERIQTMPGIKDTYTITTFSAF</sequence>
<dbReference type="KEGG" id="cfus:CYFUS_004635"/>
<name>A0A250J5J4_9BACT</name>
<evidence type="ECO:0000313" key="2">
    <source>
        <dbReference type="EMBL" id="ATB39194.1"/>
    </source>
</evidence>
<dbReference type="EMBL" id="CP022098">
    <property type="protein sequence ID" value="ATB39194.1"/>
    <property type="molecule type" value="Genomic_DNA"/>
</dbReference>
<proteinExistence type="predicted"/>
<accession>A0A250J5J4</accession>
<dbReference type="InterPro" id="IPR011008">
    <property type="entry name" value="Dimeric_a/b-barrel"/>
</dbReference>
<dbReference type="InterPro" id="IPR019887">
    <property type="entry name" value="Tscrpt_reg_AsnC/Lrp_C"/>
</dbReference>
<protein>
    <submittedName>
        <fullName evidence="2">AsnC family transcriptional regulator</fullName>
    </submittedName>
</protein>
<evidence type="ECO:0000259" key="1">
    <source>
        <dbReference type="Pfam" id="PF01037"/>
    </source>
</evidence>
<dbReference type="Gene3D" id="3.30.70.920">
    <property type="match status" value="1"/>
</dbReference>
<feature type="domain" description="Transcription regulator AsnC/Lrp ligand binding" evidence="1">
    <location>
        <begin position="12"/>
        <end position="83"/>
    </location>
</feature>
<reference evidence="2 3" key="1">
    <citation type="submission" date="2017-06" db="EMBL/GenBank/DDBJ databases">
        <title>Sequencing and comparative analysis of myxobacterial genomes.</title>
        <authorList>
            <person name="Rupp O."/>
            <person name="Goesmann A."/>
            <person name="Sogaard-Andersen L."/>
        </authorList>
    </citation>
    <scope>NUCLEOTIDE SEQUENCE [LARGE SCALE GENOMIC DNA]</scope>
    <source>
        <strain evidence="2 3">DSM 52655</strain>
    </source>
</reference>
<gene>
    <name evidence="2" type="ORF">CYFUS_004635</name>
</gene>
<dbReference type="Proteomes" id="UP000217257">
    <property type="component" value="Chromosome"/>
</dbReference>
<dbReference type="SUPFAM" id="SSF54909">
    <property type="entry name" value="Dimeric alpha+beta barrel"/>
    <property type="match status" value="1"/>
</dbReference>
<dbReference type="Pfam" id="PF01037">
    <property type="entry name" value="AsnC_trans_reg"/>
    <property type="match status" value="1"/>
</dbReference>